<dbReference type="AlphaFoldDB" id="A0AAV4QHP9"/>
<protein>
    <submittedName>
        <fullName evidence="2">Uncharacterized protein</fullName>
    </submittedName>
</protein>
<accession>A0AAV4QHP9</accession>
<name>A0AAV4QHP9_9ARAC</name>
<dbReference type="EMBL" id="BPLQ01004409">
    <property type="protein sequence ID" value="GIY07866.1"/>
    <property type="molecule type" value="Genomic_DNA"/>
</dbReference>
<gene>
    <name evidence="2" type="ORF">CDAR_238621</name>
</gene>
<dbReference type="Proteomes" id="UP001054837">
    <property type="component" value="Unassembled WGS sequence"/>
</dbReference>
<keyword evidence="1" id="KW-0732">Signal</keyword>
<keyword evidence="3" id="KW-1185">Reference proteome</keyword>
<feature type="signal peptide" evidence="1">
    <location>
        <begin position="1"/>
        <end position="23"/>
    </location>
</feature>
<comment type="caution">
    <text evidence="2">The sequence shown here is derived from an EMBL/GenBank/DDBJ whole genome shotgun (WGS) entry which is preliminary data.</text>
</comment>
<evidence type="ECO:0000313" key="3">
    <source>
        <dbReference type="Proteomes" id="UP001054837"/>
    </source>
</evidence>
<evidence type="ECO:0000313" key="2">
    <source>
        <dbReference type="EMBL" id="GIY07866.1"/>
    </source>
</evidence>
<organism evidence="2 3">
    <name type="scientific">Caerostris darwini</name>
    <dbReference type="NCBI Taxonomy" id="1538125"/>
    <lineage>
        <taxon>Eukaryota</taxon>
        <taxon>Metazoa</taxon>
        <taxon>Ecdysozoa</taxon>
        <taxon>Arthropoda</taxon>
        <taxon>Chelicerata</taxon>
        <taxon>Arachnida</taxon>
        <taxon>Araneae</taxon>
        <taxon>Araneomorphae</taxon>
        <taxon>Entelegynae</taxon>
        <taxon>Araneoidea</taxon>
        <taxon>Araneidae</taxon>
        <taxon>Caerostris</taxon>
    </lineage>
</organism>
<reference evidence="2 3" key="1">
    <citation type="submission" date="2021-06" db="EMBL/GenBank/DDBJ databases">
        <title>Caerostris darwini draft genome.</title>
        <authorList>
            <person name="Kono N."/>
            <person name="Arakawa K."/>
        </authorList>
    </citation>
    <scope>NUCLEOTIDE SEQUENCE [LARGE SCALE GENOMIC DNA]</scope>
</reference>
<feature type="chain" id="PRO_5043562540" evidence="1">
    <location>
        <begin position="24"/>
        <end position="118"/>
    </location>
</feature>
<proteinExistence type="predicted"/>
<evidence type="ECO:0000256" key="1">
    <source>
        <dbReference type="SAM" id="SignalP"/>
    </source>
</evidence>
<sequence>MQLFFFFFFFIFLLSFFVNKSKSCCQVVTPSLVESEGKFESVEARAKERDAIVDYLQSISSANSRWEDSDHRQSRDPVRHLFPGKEQWQLQPLPITHCAMPPPCHKQFRWSLTGTIFG</sequence>